<dbReference type="RefSeq" id="WP_377813339.1">
    <property type="nucleotide sequence ID" value="NZ_JBHRSJ010000010.1"/>
</dbReference>
<proteinExistence type="inferred from homology"/>
<name>A0ABV7AQZ5_9GAMM</name>
<evidence type="ECO:0000256" key="2">
    <source>
        <dbReference type="ARBA" id="ARBA00022516"/>
    </source>
</evidence>
<accession>A0ABV7AQZ5</accession>
<evidence type="ECO:0000256" key="1">
    <source>
        <dbReference type="ARBA" id="ARBA00022475"/>
    </source>
</evidence>
<reference evidence="12" key="1">
    <citation type="journal article" date="2019" name="Int. J. Syst. Evol. Microbiol.">
        <title>The Global Catalogue of Microorganisms (GCM) 10K type strain sequencing project: providing services to taxonomists for standard genome sequencing and annotation.</title>
        <authorList>
            <consortium name="The Broad Institute Genomics Platform"/>
            <consortium name="The Broad Institute Genome Sequencing Center for Infectious Disease"/>
            <person name="Wu L."/>
            <person name="Ma J."/>
        </authorList>
    </citation>
    <scope>NUCLEOTIDE SEQUENCE [LARGE SCALE GENOMIC DNA]</scope>
    <source>
        <strain evidence="12">KCTC 62195</strain>
    </source>
</reference>
<evidence type="ECO:0000256" key="4">
    <source>
        <dbReference type="ARBA" id="ARBA00022692"/>
    </source>
</evidence>
<evidence type="ECO:0000256" key="8">
    <source>
        <dbReference type="ARBA" id="ARBA00023209"/>
    </source>
</evidence>
<keyword evidence="9 10" id="KW-1208">Phospholipid metabolism</keyword>
<keyword evidence="7 10" id="KW-0472">Membrane</keyword>
<organism evidence="11 12">
    <name type="scientific">Azotobacter bryophylli</name>
    <dbReference type="NCBI Taxonomy" id="1986537"/>
    <lineage>
        <taxon>Bacteria</taxon>
        <taxon>Pseudomonadati</taxon>
        <taxon>Pseudomonadota</taxon>
        <taxon>Gammaproteobacteria</taxon>
        <taxon>Pseudomonadales</taxon>
        <taxon>Pseudomonadaceae</taxon>
        <taxon>Azotobacter</taxon>
    </lineage>
</organism>
<keyword evidence="5 10" id="KW-1133">Transmembrane helix</keyword>
<sequence>MFWLLAVFAYLLGSLPFAILISRLAGGPDPRTFGSGNPGASNMLRGAGKRLAILTLLGDLTKGLIPVVLANLAGFKAEQQAWIGLAAVIGHMYPLYFHFRGGKGVATAAGVLLGVYPGAALISISSWLLVLLLTRTSSVAALIATPLCLPLMAWQLPKALMPLAILTALILWRHRQNMRDLWAGKERRF</sequence>
<dbReference type="PANTHER" id="PTHR30309:SF0">
    <property type="entry name" value="GLYCEROL-3-PHOSPHATE ACYLTRANSFERASE-RELATED"/>
    <property type="match status" value="1"/>
</dbReference>
<keyword evidence="8 10" id="KW-0594">Phospholipid biosynthesis</keyword>
<dbReference type="SMART" id="SM01207">
    <property type="entry name" value="G3P_acyltransf"/>
    <property type="match status" value="1"/>
</dbReference>
<feature type="transmembrane region" description="Helical" evidence="10">
    <location>
        <begin position="81"/>
        <end position="99"/>
    </location>
</feature>
<evidence type="ECO:0000256" key="3">
    <source>
        <dbReference type="ARBA" id="ARBA00022679"/>
    </source>
</evidence>
<comment type="pathway">
    <text evidence="10">Lipid metabolism; phospholipid metabolism.</text>
</comment>
<dbReference type="Pfam" id="PF02660">
    <property type="entry name" value="G3P_acyltransf"/>
    <property type="match status" value="1"/>
</dbReference>
<dbReference type="NCBIfam" id="TIGR00023">
    <property type="entry name" value="glycerol-3-phosphate 1-O-acyltransferase PlsY"/>
    <property type="match status" value="1"/>
</dbReference>
<keyword evidence="6 10" id="KW-0443">Lipid metabolism</keyword>
<comment type="catalytic activity">
    <reaction evidence="10">
        <text>an acyl phosphate + sn-glycerol 3-phosphate = a 1-acyl-sn-glycero-3-phosphate + phosphate</text>
        <dbReference type="Rhea" id="RHEA:34075"/>
        <dbReference type="ChEBI" id="CHEBI:43474"/>
        <dbReference type="ChEBI" id="CHEBI:57597"/>
        <dbReference type="ChEBI" id="CHEBI:57970"/>
        <dbReference type="ChEBI" id="CHEBI:59918"/>
        <dbReference type="EC" id="2.3.1.275"/>
    </reaction>
</comment>
<feature type="transmembrane region" description="Helical" evidence="10">
    <location>
        <begin position="6"/>
        <end position="25"/>
    </location>
</feature>
<keyword evidence="3 10" id="KW-0808">Transferase</keyword>
<keyword evidence="4 10" id="KW-0812">Transmembrane</keyword>
<comment type="subcellular location">
    <subcellularLocation>
        <location evidence="10">Cell membrane</location>
        <topology evidence="10">Multi-pass membrane protein</topology>
    </subcellularLocation>
</comment>
<dbReference type="InterPro" id="IPR003811">
    <property type="entry name" value="G3P_acylTferase_PlsY"/>
</dbReference>
<dbReference type="HAMAP" id="MF_01043">
    <property type="entry name" value="PlsY"/>
    <property type="match status" value="1"/>
</dbReference>
<dbReference type="Proteomes" id="UP001595457">
    <property type="component" value="Unassembled WGS sequence"/>
</dbReference>
<keyword evidence="11" id="KW-0012">Acyltransferase</keyword>
<feature type="transmembrane region" description="Helical" evidence="10">
    <location>
        <begin position="111"/>
        <end position="133"/>
    </location>
</feature>
<protein>
    <recommendedName>
        <fullName evidence="10">Glycerol-3-phosphate acyltransferase</fullName>
    </recommendedName>
    <alternativeName>
        <fullName evidence="10">Acyl-PO4 G3P acyltransferase</fullName>
    </alternativeName>
    <alternativeName>
        <fullName evidence="10">Acyl-phosphate--glycerol-3-phosphate acyltransferase</fullName>
    </alternativeName>
    <alternativeName>
        <fullName evidence="10">G3P acyltransferase</fullName>
        <shortName evidence="10">GPAT</shortName>
        <ecNumber evidence="10">2.3.1.275</ecNumber>
    </alternativeName>
    <alternativeName>
        <fullName evidence="10">Lysophosphatidic acid synthase</fullName>
        <shortName evidence="10">LPA synthase</shortName>
    </alternativeName>
</protein>
<keyword evidence="1 10" id="KW-1003">Cell membrane</keyword>
<comment type="similarity">
    <text evidence="10">Belongs to the PlsY family.</text>
</comment>
<dbReference type="EMBL" id="JBHRSJ010000010">
    <property type="protein sequence ID" value="MFC2971724.1"/>
    <property type="molecule type" value="Genomic_DNA"/>
</dbReference>
<feature type="transmembrane region" description="Helical" evidence="10">
    <location>
        <begin position="153"/>
        <end position="172"/>
    </location>
</feature>
<evidence type="ECO:0000256" key="5">
    <source>
        <dbReference type="ARBA" id="ARBA00022989"/>
    </source>
</evidence>
<evidence type="ECO:0000313" key="11">
    <source>
        <dbReference type="EMBL" id="MFC2971724.1"/>
    </source>
</evidence>
<comment type="function">
    <text evidence="10">Catalyzes the transfer of an acyl group from acyl-phosphate (acyl-PO(4)) to glycerol-3-phosphate (G3P) to form lysophosphatidic acid (LPA). This enzyme utilizes acyl-phosphate as fatty acyl donor, but not acyl-CoA or acyl-ACP.</text>
</comment>
<keyword evidence="2 10" id="KW-0444">Lipid biosynthesis</keyword>
<keyword evidence="12" id="KW-1185">Reference proteome</keyword>
<evidence type="ECO:0000256" key="6">
    <source>
        <dbReference type="ARBA" id="ARBA00023098"/>
    </source>
</evidence>
<comment type="caution">
    <text evidence="11">The sequence shown here is derived from an EMBL/GenBank/DDBJ whole genome shotgun (WGS) entry which is preliminary data.</text>
</comment>
<evidence type="ECO:0000313" key="12">
    <source>
        <dbReference type="Proteomes" id="UP001595457"/>
    </source>
</evidence>
<comment type="subunit">
    <text evidence="10">Probably interacts with PlsX.</text>
</comment>
<evidence type="ECO:0000256" key="7">
    <source>
        <dbReference type="ARBA" id="ARBA00023136"/>
    </source>
</evidence>
<dbReference type="PANTHER" id="PTHR30309">
    <property type="entry name" value="INNER MEMBRANE PROTEIN YGIH"/>
    <property type="match status" value="1"/>
</dbReference>
<evidence type="ECO:0000256" key="10">
    <source>
        <dbReference type="HAMAP-Rule" id="MF_01043"/>
    </source>
</evidence>
<gene>
    <name evidence="10 11" type="primary">plsY</name>
    <name evidence="11" type="ORF">ACFOJE_05775</name>
</gene>
<dbReference type="GO" id="GO:0004366">
    <property type="term" value="F:glycerol-3-phosphate O-acyltransferase activity"/>
    <property type="evidence" value="ECO:0007669"/>
    <property type="project" value="UniProtKB-EC"/>
</dbReference>
<evidence type="ECO:0000256" key="9">
    <source>
        <dbReference type="ARBA" id="ARBA00023264"/>
    </source>
</evidence>
<dbReference type="EC" id="2.3.1.275" evidence="10"/>